<dbReference type="InParanoid" id="G9EMI9"/>
<sequence length="48" mass="5498">MKNIENDEWLHNPVLSEIKKMDDKTQPADNEFKLTFVLEPKSPIGGIS</sequence>
<dbReference type="Proteomes" id="UP000002770">
    <property type="component" value="Unassembled WGS sequence"/>
</dbReference>
<organism evidence="1 2">
    <name type="scientific">Legionella drancourtii LLAP12</name>
    <dbReference type="NCBI Taxonomy" id="658187"/>
    <lineage>
        <taxon>Bacteria</taxon>
        <taxon>Pseudomonadati</taxon>
        <taxon>Pseudomonadota</taxon>
        <taxon>Gammaproteobacteria</taxon>
        <taxon>Legionellales</taxon>
        <taxon>Legionellaceae</taxon>
        <taxon>Legionella</taxon>
    </lineage>
</organism>
<dbReference type="HOGENOM" id="CLU_3154334_0_0_6"/>
<name>G9EMI9_9GAMM</name>
<proteinExistence type="predicted"/>
<evidence type="ECO:0000313" key="1">
    <source>
        <dbReference type="EMBL" id="EHL31525.1"/>
    </source>
</evidence>
<dbReference type="STRING" id="658187.LDG_6456"/>
<accession>G9EMI9</accession>
<dbReference type="AlphaFoldDB" id="G9EMI9"/>
<reference evidence="1 2" key="1">
    <citation type="journal article" date="2011" name="BMC Genomics">
        <title>Insight into cross-talk between intra-amoebal pathogens.</title>
        <authorList>
            <person name="Gimenez G."/>
            <person name="Bertelli C."/>
            <person name="Moliner C."/>
            <person name="Robert C."/>
            <person name="Raoult D."/>
            <person name="Fournier P.E."/>
            <person name="Greub G."/>
        </authorList>
    </citation>
    <scope>NUCLEOTIDE SEQUENCE [LARGE SCALE GENOMIC DNA]</scope>
    <source>
        <strain evidence="1 2">LLAP12</strain>
    </source>
</reference>
<protein>
    <submittedName>
        <fullName evidence="1">Uncharacterized protein</fullName>
    </submittedName>
</protein>
<keyword evidence="2" id="KW-1185">Reference proteome</keyword>
<evidence type="ECO:0000313" key="2">
    <source>
        <dbReference type="Proteomes" id="UP000002770"/>
    </source>
</evidence>
<dbReference type="RefSeq" id="WP_006870387.1">
    <property type="nucleotide sequence ID" value="NZ_JH413813.1"/>
</dbReference>
<dbReference type="EMBL" id="JH413813">
    <property type="protein sequence ID" value="EHL31525.1"/>
    <property type="molecule type" value="Genomic_DNA"/>
</dbReference>
<gene>
    <name evidence="1" type="ORF">LDG_6456</name>
</gene>